<protein>
    <submittedName>
        <fullName evidence="1">Uncharacterized protein</fullName>
    </submittedName>
</protein>
<evidence type="ECO:0000313" key="2">
    <source>
        <dbReference type="Proteomes" id="UP000186922"/>
    </source>
</evidence>
<evidence type="ECO:0000313" key="1">
    <source>
        <dbReference type="EMBL" id="GAU93026.1"/>
    </source>
</evidence>
<organism evidence="1 2">
    <name type="scientific">Ramazzottius varieornatus</name>
    <name type="common">Water bear</name>
    <name type="synonym">Tardigrade</name>
    <dbReference type="NCBI Taxonomy" id="947166"/>
    <lineage>
        <taxon>Eukaryota</taxon>
        <taxon>Metazoa</taxon>
        <taxon>Ecdysozoa</taxon>
        <taxon>Tardigrada</taxon>
        <taxon>Eutardigrada</taxon>
        <taxon>Parachela</taxon>
        <taxon>Hypsibioidea</taxon>
        <taxon>Ramazzottiidae</taxon>
        <taxon>Ramazzottius</taxon>
    </lineage>
</organism>
<dbReference type="AlphaFoldDB" id="A0A1D1UTL5"/>
<accession>A0A1D1UTL5</accession>
<reference evidence="1 2" key="1">
    <citation type="journal article" date="2016" name="Nat. Commun.">
        <title>Extremotolerant tardigrade genome and improved radiotolerance of human cultured cells by tardigrade-unique protein.</title>
        <authorList>
            <person name="Hashimoto T."/>
            <person name="Horikawa D.D."/>
            <person name="Saito Y."/>
            <person name="Kuwahara H."/>
            <person name="Kozuka-Hata H."/>
            <person name="Shin-I T."/>
            <person name="Minakuchi Y."/>
            <person name="Ohishi K."/>
            <person name="Motoyama A."/>
            <person name="Aizu T."/>
            <person name="Enomoto A."/>
            <person name="Kondo K."/>
            <person name="Tanaka S."/>
            <person name="Hara Y."/>
            <person name="Koshikawa S."/>
            <person name="Sagara H."/>
            <person name="Miura T."/>
            <person name="Yokobori S."/>
            <person name="Miyagawa K."/>
            <person name="Suzuki Y."/>
            <person name="Kubo T."/>
            <person name="Oyama M."/>
            <person name="Kohara Y."/>
            <person name="Fujiyama A."/>
            <person name="Arakawa K."/>
            <person name="Katayama T."/>
            <person name="Toyoda A."/>
            <person name="Kunieda T."/>
        </authorList>
    </citation>
    <scope>NUCLEOTIDE SEQUENCE [LARGE SCALE GENOMIC DNA]</scope>
    <source>
        <strain evidence="1 2">YOKOZUNA-1</strain>
    </source>
</reference>
<comment type="caution">
    <text evidence="1">The sequence shown here is derived from an EMBL/GenBank/DDBJ whole genome shotgun (WGS) entry which is preliminary data.</text>
</comment>
<sequence>MDDAFFRSRETISNTNFAQPYKTSIDKATLAVLMVGYLRSVDEHVLKCYPNEGSEKKDKAQRLSTDF</sequence>
<proteinExistence type="predicted"/>
<gene>
    <name evidence="1" type="primary">RvY_05026-1</name>
    <name evidence="1" type="synonym">RvY_05026.1</name>
    <name evidence="1" type="ORF">RvY_05026</name>
</gene>
<dbReference type="Proteomes" id="UP000186922">
    <property type="component" value="Unassembled WGS sequence"/>
</dbReference>
<keyword evidence="2" id="KW-1185">Reference proteome</keyword>
<name>A0A1D1UTL5_RAMVA</name>
<dbReference type="EMBL" id="BDGG01000002">
    <property type="protein sequence ID" value="GAU93026.1"/>
    <property type="molecule type" value="Genomic_DNA"/>
</dbReference>